<comment type="caution">
    <text evidence="1">The sequence shown here is derived from an EMBL/GenBank/DDBJ whole genome shotgun (WGS) entry which is preliminary data.</text>
</comment>
<dbReference type="EMBL" id="BPLR01004929">
    <property type="protein sequence ID" value="GIX98564.1"/>
    <property type="molecule type" value="Genomic_DNA"/>
</dbReference>
<name>A0AAV4PRW1_CAEEX</name>
<evidence type="ECO:0000313" key="2">
    <source>
        <dbReference type="Proteomes" id="UP001054945"/>
    </source>
</evidence>
<proteinExistence type="predicted"/>
<keyword evidence="2" id="KW-1185">Reference proteome</keyword>
<accession>A0AAV4PRW1</accession>
<dbReference type="Proteomes" id="UP001054945">
    <property type="component" value="Unassembled WGS sequence"/>
</dbReference>
<reference evidence="1 2" key="1">
    <citation type="submission" date="2021-06" db="EMBL/GenBank/DDBJ databases">
        <title>Caerostris extrusa draft genome.</title>
        <authorList>
            <person name="Kono N."/>
            <person name="Arakawa K."/>
        </authorList>
    </citation>
    <scope>NUCLEOTIDE SEQUENCE [LARGE SCALE GENOMIC DNA]</scope>
</reference>
<organism evidence="1 2">
    <name type="scientific">Caerostris extrusa</name>
    <name type="common">Bark spider</name>
    <name type="synonym">Caerostris bankana</name>
    <dbReference type="NCBI Taxonomy" id="172846"/>
    <lineage>
        <taxon>Eukaryota</taxon>
        <taxon>Metazoa</taxon>
        <taxon>Ecdysozoa</taxon>
        <taxon>Arthropoda</taxon>
        <taxon>Chelicerata</taxon>
        <taxon>Arachnida</taxon>
        <taxon>Araneae</taxon>
        <taxon>Araneomorphae</taxon>
        <taxon>Entelegynae</taxon>
        <taxon>Araneoidea</taxon>
        <taxon>Araneidae</taxon>
        <taxon>Caerostris</taxon>
    </lineage>
</organism>
<evidence type="ECO:0008006" key="3">
    <source>
        <dbReference type="Google" id="ProtNLM"/>
    </source>
</evidence>
<protein>
    <recommendedName>
        <fullName evidence="3">Fibronectin type-II domain-containing protein</fullName>
    </recommendedName>
</protein>
<evidence type="ECO:0000313" key="1">
    <source>
        <dbReference type="EMBL" id="GIX98564.1"/>
    </source>
</evidence>
<dbReference type="AlphaFoldDB" id="A0AAV4PRW1"/>
<gene>
    <name evidence="1" type="ORF">CEXT_773231</name>
</gene>
<sequence>MQPKGENTRGMRPFHPVGWKQTDYNQLHRRSKCEFKTGKIASFPHRRHNTWYWCTQVDTEEWNTCVLRNALS</sequence>